<dbReference type="PANTHER" id="PTHR46223">
    <property type="entry name" value="HISTONE-LYSINE N-METHYLTRANSFERASE SUV39H"/>
    <property type="match status" value="1"/>
</dbReference>
<name>A0ABQ0FTS7_APOSI</name>
<dbReference type="EMBL" id="BAAFST010000020">
    <property type="protein sequence ID" value="GAB1302659.1"/>
    <property type="molecule type" value="Genomic_DNA"/>
</dbReference>
<dbReference type="SUPFAM" id="SSF82199">
    <property type="entry name" value="SET domain"/>
    <property type="match status" value="1"/>
</dbReference>
<evidence type="ECO:0000256" key="2">
    <source>
        <dbReference type="ARBA" id="ARBA00022454"/>
    </source>
</evidence>
<evidence type="ECO:0000256" key="3">
    <source>
        <dbReference type="ARBA" id="ARBA00022603"/>
    </source>
</evidence>
<keyword evidence="6" id="KW-0156">Chromatin regulator</keyword>
<dbReference type="Proteomes" id="UP001623349">
    <property type="component" value="Unassembled WGS sequence"/>
</dbReference>
<gene>
    <name evidence="10" type="ORF">APTSU1_001789800</name>
</gene>
<protein>
    <submittedName>
        <fullName evidence="10">Histone-lysine N-methyltransferase SUV39H1</fullName>
    </submittedName>
</protein>
<dbReference type="PROSITE" id="PS50867">
    <property type="entry name" value="PRE_SET"/>
    <property type="match status" value="1"/>
</dbReference>
<organism evidence="10 11">
    <name type="scientific">Apodemus speciosus</name>
    <name type="common">Large Japanese field mouse</name>
    <dbReference type="NCBI Taxonomy" id="105296"/>
    <lineage>
        <taxon>Eukaryota</taxon>
        <taxon>Metazoa</taxon>
        <taxon>Chordata</taxon>
        <taxon>Craniata</taxon>
        <taxon>Vertebrata</taxon>
        <taxon>Euteleostomi</taxon>
        <taxon>Mammalia</taxon>
        <taxon>Eutheria</taxon>
        <taxon>Euarchontoglires</taxon>
        <taxon>Glires</taxon>
        <taxon>Rodentia</taxon>
        <taxon>Myomorpha</taxon>
        <taxon>Muroidea</taxon>
        <taxon>Muridae</taxon>
        <taxon>Murinae</taxon>
        <taxon>Apodemus</taxon>
    </lineage>
</organism>
<dbReference type="Pfam" id="PF05033">
    <property type="entry name" value="Pre-SET"/>
    <property type="match status" value="1"/>
</dbReference>
<dbReference type="InterPro" id="IPR007728">
    <property type="entry name" value="Pre-SET_dom"/>
</dbReference>
<keyword evidence="7" id="KW-0805">Transcription regulation</keyword>
<feature type="domain" description="Pre-SET" evidence="9">
    <location>
        <begin position="72"/>
        <end position="133"/>
    </location>
</feature>
<dbReference type="InterPro" id="IPR046341">
    <property type="entry name" value="SET_dom_sf"/>
</dbReference>
<keyword evidence="4" id="KW-0808">Transferase</keyword>
<comment type="subcellular location">
    <subcellularLocation>
        <location evidence="1">Chromosome</location>
    </subcellularLocation>
</comment>
<keyword evidence="3" id="KW-0489">Methyltransferase</keyword>
<evidence type="ECO:0000256" key="1">
    <source>
        <dbReference type="ARBA" id="ARBA00004286"/>
    </source>
</evidence>
<evidence type="ECO:0000256" key="4">
    <source>
        <dbReference type="ARBA" id="ARBA00022679"/>
    </source>
</evidence>
<keyword evidence="2" id="KW-0158">Chromosome</keyword>
<evidence type="ECO:0000256" key="7">
    <source>
        <dbReference type="ARBA" id="ARBA00023015"/>
    </source>
</evidence>
<evidence type="ECO:0000259" key="9">
    <source>
        <dbReference type="PROSITE" id="PS50867"/>
    </source>
</evidence>
<keyword evidence="8" id="KW-0804">Transcription</keyword>
<comment type="caution">
    <text evidence="10">The sequence shown here is derived from an EMBL/GenBank/DDBJ whole genome shotgun (WGS) entry which is preliminary data.</text>
</comment>
<evidence type="ECO:0000256" key="8">
    <source>
        <dbReference type="ARBA" id="ARBA00023163"/>
    </source>
</evidence>
<dbReference type="Gene3D" id="2.170.270.10">
    <property type="entry name" value="SET domain"/>
    <property type="match status" value="1"/>
</dbReference>
<evidence type="ECO:0000256" key="5">
    <source>
        <dbReference type="ARBA" id="ARBA00022691"/>
    </source>
</evidence>
<evidence type="ECO:0000313" key="11">
    <source>
        <dbReference type="Proteomes" id="UP001623349"/>
    </source>
</evidence>
<accession>A0ABQ0FTS7</accession>
<proteinExistence type="predicted"/>
<sequence>MNLYDFEVEYLVQKAKQGRALQHWEQEFNAKCSHVGHITVENEVDLDGPPRSFVYISEYRVGEDITLNQLAVGCECQDCLLSLTRGCCPGTSLHKFAYNDQSQVRLKTEQPIYKCNFHCCCGYGCPNHVVQKGICYDLCIFRTDDD</sequence>
<dbReference type="SMART" id="SM00468">
    <property type="entry name" value="PreSET"/>
    <property type="match status" value="1"/>
</dbReference>
<keyword evidence="5" id="KW-0949">S-adenosyl-L-methionine</keyword>
<evidence type="ECO:0000313" key="10">
    <source>
        <dbReference type="EMBL" id="GAB1302659.1"/>
    </source>
</evidence>
<evidence type="ECO:0000256" key="6">
    <source>
        <dbReference type="ARBA" id="ARBA00022853"/>
    </source>
</evidence>
<reference evidence="10 11" key="1">
    <citation type="submission" date="2024-08" db="EMBL/GenBank/DDBJ databases">
        <title>The draft genome of Apodemus speciosus.</title>
        <authorList>
            <person name="Nabeshima K."/>
            <person name="Suzuki S."/>
            <person name="Onuma M."/>
        </authorList>
    </citation>
    <scope>NUCLEOTIDE SEQUENCE [LARGE SCALE GENOMIC DNA]</scope>
    <source>
        <strain evidence="10">IB14-021</strain>
    </source>
</reference>
<dbReference type="InterPro" id="IPR050973">
    <property type="entry name" value="H3K9_Histone-Lys_N-MTase"/>
</dbReference>
<dbReference type="PANTHER" id="PTHR46223:SF1">
    <property type="entry name" value="HISTONE-LYSINE N-METHYLTRANSFERASE SUV39H1"/>
    <property type="match status" value="1"/>
</dbReference>
<keyword evidence="11" id="KW-1185">Reference proteome</keyword>